<accession>A0AAJ7U2C8</accession>
<evidence type="ECO:0000256" key="12">
    <source>
        <dbReference type="SAM" id="MobiDB-lite"/>
    </source>
</evidence>
<dbReference type="InterPro" id="IPR009071">
    <property type="entry name" value="HMG_box_dom"/>
</dbReference>
<dbReference type="GO" id="GO:0016586">
    <property type="term" value="C:RSC-type complex"/>
    <property type="evidence" value="ECO:0007669"/>
    <property type="project" value="InterPro"/>
</dbReference>
<keyword evidence="8 11" id="KW-0539">Nucleus</keyword>
<feature type="domain" description="BAH" evidence="15">
    <location>
        <begin position="1128"/>
        <end position="1247"/>
    </location>
</feature>
<dbReference type="FunFam" id="2.30.30.490:FF:000003">
    <property type="entry name" value="protein polybromo-1 isoform X3"/>
    <property type="match status" value="1"/>
</dbReference>
<dbReference type="CDD" id="cd05515">
    <property type="entry name" value="Bromo_polybromo_V"/>
    <property type="match status" value="1"/>
</dbReference>
<dbReference type="PRINTS" id="PR00503">
    <property type="entry name" value="BROMODOMAIN"/>
</dbReference>
<dbReference type="Pfam" id="PF01426">
    <property type="entry name" value="BAH"/>
    <property type="match status" value="2"/>
</dbReference>
<dbReference type="GO" id="GO:0003682">
    <property type="term" value="F:chromatin binding"/>
    <property type="evidence" value="ECO:0007669"/>
    <property type="project" value="InterPro"/>
</dbReference>
<dbReference type="FunFam" id="1.20.920.10:FF:000010">
    <property type="entry name" value="protein polybromo-1 isoform X3"/>
    <property type="match status" value="1"/>
</dbReference>
<dbReference type="GO" id="GO:0006338">
    <property type="term" value="P:chromatin remodeling"/>
    <property type="evidence" value="ECO:0007669"/>
    <property type="project" value="InterPro"/>
</dbReference>
<dbReference type="InterPro" id="IPR037382">
    <property type="entry name" value="Rsc/polybromo"/>
</dbReference>
<dbReference type="FunFam" id="1.20.920.10:FF:000009">
    <property type="entry name" value="Protein polybromo-1 isoform 1"/>
    <property type="match status" value="1"/>
</dbReference>
<dbReference type="SMART" id="SM00439">
    <property type="entry name" value="BAH"/>
    <property type="match status" value="2"/>
</dbReference>
<evidence type="ECO:0000256" key="3">
    <source>
        <dbReference type="ARBA" id="ARBA00022853"/>
    </source>
</evidence>
<feature type="compositionally biased region" description="Basic and acidic residues" evidence="12">
    <location>
        <begin position="1074"/>
        <end position="1110"/>
    </location>
</feature>
<keyword evidence="2" id="KW-0677">Repeat</keyword>
<dbReference type="SUPFAM" id="SSF47095">
    <property type="entry name" value="HMG-box"/>
    <property type="match status" value="1"/>
</dbReference>
<feature type="domain" description="Bromo" evidence="13">
    <location>
        <begin position="65"/>
        <end position="135"/>
    </location>
</feature>
<evidence type="ECO:0000256" key="6">
    <source>
        <dbReference type="ARBA" id="ARBA00023125"/>
    </source>
</evidence>
<dbReference type="PANTHER" id="PTHR16062:SF19">
    <property type="entry name" value="PROTEIN POLYBROMO-1"/>
    <property type="match status" value="1"/>
</dbReference>
<comment type="subcellular location">
    <subcellularLocation>
        <location evidence="1">Nucleus</location>
    </subcellularLocation>
</comment>
<dbReference type="CDD" id="cd21984">
    <property type="entry name" value="HMG-box_PB1"/>
    <property type="match status" value="1"/>
</dbReference>
<dbReference type="RefSeq" id="XP_032827385.1">
    <property type="nucleotide sequence ID" value="XM_032971494.1"/>
</dbReference>
<dbReference type="CDD" id="cd05517">
    <property type="entry name" value="Bromo_polybromo_II"/>
    <property type="match status" value="1"/>
</dbReference>
<dbReference type="PROSITE" id="PS51038">
    <property type="entry name" value="BAH"/>
    <property type="match status" value="2"/>
</dbReference>
<feature type="region of interest" description="Disordered" evidence="12">
    <location>
        <begin position="395"/>
        <end position="496"/>
    </location>
</feature>
<keyword evidence="6 11" id="KW-0238">DNA-binding</keyword>
<evidence type="ECO:0000313" key="16">
    <source>
        <dbReference type="Proteomes" id="UP001318040"/>
    </source>
</evidence>
<feature type="domain" description="Bromo" evidence="13">
    <location>
        <begin position="815"/>
        <end position="885"/>
    </location>
</feature>
<dbReference type="InterPro" id="IPR001025">
    <property type="entry name" value="BAH_dom"/>
</dbReference>
<feature type="region of interest" description="Disordered" evidence="12">
    <location>
        <begin position="1278"/>
        <end position="1299"/>
    </location>
</feature>
<evidence type="ECO:0000256" key="1">
    <source>
        <dbReference type="ARBA" id="ARBA00004123"/>
    </source>
</evidence>
<dbReference type="KEGG" id="pmrn:116952289"/>
<gene>
    <name evidence="17" type="primary">PBRM1</name>
</gene>
<reference evidence="17" key="1">
    <citation type="submission" date="2025-08" db="UniProtKB">
        <authorList>
            <consortium name="RefSeq"/>
        </authorList>
    </citation>
    <scope>IDENTIFICATION</scope>
    <source>
        <tissue evidence="17">Sperm</tissue>
    </source>
</reference>
<sequence length="1895" mass="212540">MGVKRRRTASPSSSASGGDAEEPPPPTAAAAVPPRKRRRPHTQAVDPLGVCHELYNTLRDTRDGHSRLLCEFFIRVPKRRNLPDYYDVVSQPMDLLKIQQKLKTEEYNSVDQLTTDIQLMVNNTKAYYKEGTVEHRDACRLWELYVSKRNELIHPPLDVATATSAAAASAAAVAAATTAKEEEVEEEEEVDEAEEEEEEEAGEEVEEEEEEDAEEEEAEAEPEAEAEDLEQEQGQESGAGTTEDDEMHGKPRVRGLKEHLEQLFETVATYSDPSGRLISELFQKLPSRTHYPDYYDVIKDPIDLKTIAQRIQTGFYKSITEMARDVETLVKNARNYNEPGSQVFKDAHTIKKIFNQKKTELEHSLEPVKTSLRIRNRRSAQGDRLSAITMTLQYGSESEDEEQQQPLNESLNATVRRSRLTAEWQPKEGTRPRGRPPRRRSDEISSCAGDDSMQYEDAPNSDEDDDHDGGGSSVGGAAGGGTTAVSPGGSSESGGSLLQRLLDSVQNARGAQGQLLADPFLRLPSRKEYPEYYVLIKQPIALLHIRSKLRAGEYTSADQLDSDLTLMFENAKRFNMPTSSIYKRAVKLQHLLQIKKRLLLRSADISRDLGDDPESSTASTPDTASGKRKRIISRILLTGSSGKKVYKTHKRRDADSALKRRLRALYAAAMEARDPASGRRLVDLFMVRPSRKDYPDYYKIILEPIDMRNIEQNIRADKYTSQEALMDDFQLMFRNARHYNEEGSQVYNDAVTLEGLIREKLKEMGPLTEEDESPSPKLKLGRKSGLSPKKIRSLTPLQQKLSDLYEAVRSHTDRRGRKLCTIFLRLPSRSELPDYYVTIKKPVDMEKMRAHMVAGKYQDVESLVEDFTLMFNNACTYNDPDSLIYKDALVLHRVLLRARRQLCDNEDDEIDAITGGGGGAPKVGLLVRELINNLFVSVLSHQDEEGRCYSDSLADVVSCPLAVDAGAELPATAATTTPVVAPVAAETQDRQLTFETIRRNIERGRYRRLDVFQEHMFEVLDRARKMNRTDSEIYEDAVELQQFFIKIRDELCKNGEMLLSPALSYTAKHLQHDLEKERKEKVPAEAAEDRAKRDEDGKDPSDFKKSEGSDTRAGGQRTYSQDCSFEDNMYRVGDFVYVEPSSSDLQPHIACIEKLWVDDNTGEKWLYGCWFYRPTETFHLATRKFLEKEVFKSDYYNTVPVSKILGKCVVMFVKDYFKSRPDGLRAEDVYVCESRYSTKVKAFKKIKLWSVPPSTARLVARDEPLPVVRVASVFASRERDREQREREQRERERPRDGATATAATLVGPLTAGLDEAKVAAAAAAAAAAGMMEESNDDIIDKEREDVLVEMPNGEPGCQYFEQLGVSGRYHKIGDFVYTRVEGRERPRIGRVEKLWRDKDGRVWFFGPFFIPPEDTEHEPTKMFYKKEVFLSTVEETCTMDTIIGKCCVLAFKDYLVCRATEVAERDVYVCESRYNEAERHMKRFKGLRRFSLSAKVLDDEIYYFRKPITPAKEPSPLLDRKIAELEARFAEQDGGVGGAGCAGGEEDEEGMEEEGDLADHAALAQLHAPLAGDLDSSAYLTPQTTPKAVRGKAKDGKRKTNPSGYILFSSEMRAVVKAKNPEYTFGELSRIVGTEWRNLDAVKKAEYEDRAAKQAELQERERAAQQQQQASASPRAGTPSGGAIMGVVPPPTPMGALQQQLPTAAGFIGGFPPPLVSLQGSIEGLGAPPLIAPPAPMLPFYPQPITITPGGRAMGQQVGAVGAGQTPGAGFQQSQQPPPPYPAPQVAVAAVSSLPPAPMFVAAPPRPQRLLHSEAYLRYIENLNNECPTVSKWEQTVTARREDVPLSREQEARLPTHWLQGKGAHNSLAHALWRLRDIMLRDALNIRQAHSLDCD</sequence>
<feature type="region of interest" description="Disordered" evidence="12">
    <location>
        <begin position="1762"/>
        <end position="1784"/>
    </location>
</feature>
<feature type="compositionally biased region" description="Polar residues" evidence="12">
    <location>
        <begin position="404"/>
        <end position="415"/>
    </location>
</feature>
<feature type="region of interest" description="Disordered" evidence="12">
    <location>
        <begin position="764"/>
        <end position="784"/>
    </location>
</feature>
<feature type="compositionally biased region" description="Basic and acidic residues" evidence="12">
    <location>
        <begin position="1652"/>
        <end position="1663"/>
    </location>
</feature>
<evidence type="ECO:0000259" key="13">
    <source>
        <dbReference type="PROSITE" id="PS50014"/>
    </source>
</evidence>
<dbReference type="PROSITE" id="PS50014">
    <property type="entry name" value="BROMODOMAIN_2"/>
    <property type="match status" value="5"/>
</dbReference>
<dbReference type="SMART" id="SM00297">
    <property type="entry name" value="BROMO"/>
    <property type="match status" value="6"/>
</dbReference>
<feature type="compositionally biased region" description="Basic and acidic residues" evidence="12">
    <location>
        <begin position="1278"/>
        <end position="1296"/>
    </location>
</feature>
<dbReference type="CTD" id="55193"/>
<dbReference type="InterPro" id="IPR036910">
    <property type="entry name" value="HMG_box_dom_sf"/>
</dbReference>
<dbReference type="FunFam" id="1.20.920.10:FF:000006">
    <property type="entry name" value="protein polybromo-1 isoform X1"/>
    <property type="match status" value="1"/>
</dbReference>
<feature type="compositionally biased region" description="Acidic residues" evidence="12">
    <location>
        <begin position="182"/>
        <end position="233"/>
    </location>
</feature>
<dbReference type="InterPro" id="IPR018359">
    <property type="entry name" value="Bromodomain_CS"/>
</dbReference>
<protein>
    <recommendedName>
        <fullName evidence="9">Protein polybromo-1</fullName>
    </recommendedName>
</protein>
<keyword evidence="16" id="KW-1185">Reference proteome</keyword>
<name>A0AAJ7U2C8_PETMA</name>
<dbReference type="InterPro" id="IPR043151">
    <property type="entry name" value="BAH_sf"/>
</dbReference>
<dbReference type="Pfam" id="PF00439">
    <property type="entry name" value="Bromodomain"/>
    <property type="match status" value="6"/>
</dbReference>
<evidence type="ECO:0000256" key="5">
    <source>
        <dbReference type="ARBA" id="ARBA00023117"/>
    </source>
</evidence>
<dbReference type="SMART" id="SM00398">
    <property type="entry name" value="HMG"/>
    <property type="match status" value="1"/>
</dbReference>
<dbReference type="GO" id="GO:0003677">
    <property type="term" value="F:DNA binding"/>
    <property type="evidence" value="ECO:0007669"/>
    <property type="project" value="UniProtKB-UniRule"/>
</dbReference>
<dbReference type="PANTHER" id="PTHR16062">
    <property type="entry name" value="SWI/SNF-RELATED"/>
    <property type="match status" value="1"/>
</dbReference>
<evidence type="ECO:0000256" key="11">
    <source>
        <dbReference type="PROSITE-ProRule" id="PRU00267"/>
    </source>
</evidence>
<feature type="region of interest" description="Disordered" evidence="12">
    <location>
        <begin position="1074"/>
        <end position="1119"/>
    </location>
</feature>
<dbReference type="CDD" id="cd05524">
    <property type="entry name" value="Bromo_polybromo_I"/>
    <property type="match status" value="1"/>
</dbReference>
<proteinExistence type="predicted"/>
<evidence type="ECO:0000313" key="17">
    <source>
        <dbReference type="RefSeq" id="XP_032827385.1"/>
    </source>
</evidence>
<keyword evidence="3" id="KW-0156">Chromatin regulator</keyword>
<evidence type="ECO:0000256" key="10">
    <source>
        <dbReference type="PROSITE-ProRule" id="PRU00035"/>
    </source>
</evidence>
<evidence type="ECO:0000256" key="8">
    <source>
        <dbReference type="ARBA" id="ARBA00023242"/>
    </source>
</evidence>
<feature type="domain" description="BAH" evidence="15">
    <location>
        <begin position="1368"/>
        <end position="1485"/>
    </location>
</feature>
<dbReference type="Gene3D" id="2.30.30.490">
    <property type="match status" value="2"/>
</dbReference>
<dbReference type="PROSITE" id="PS50118">
    <property type="entry name" value="HMG_BOX_2"/>
    <property type="match status" value="1"/>
</dbReference>
<dbReference type="GO" id="GO:0016514">
    <property type="term" value="C:SWI/SNF complex"/>
    <property type="evidence" value="ECO:0007669"/>
    <property type="project" value="TreeGrafter"/>
</dbReference>
<evidence type="ECO:0000256" key="7">
    <source>
        <dbReference type="ARBA" id="ARBA00023163"/>
    </source>
</evidence>
<feature type="domain" description="Bromo" evidence="13">
    <location>
        <begin position="274"/>
        <end position="344"/>
    </location>
</feature>
<dbReference type="GeneID" id="116952289"/>
<dbReference type="PROSITE" id="PS00633">
    <property type="entry name" value="BROMODOMAIN_1"/>
    <property type="match status" value="2"/>
</dbReference>
<dbReference type="FunFam" id="2.30.30.490:FF:000002">
    <property type="entry name" value="protein polybromo-1 isoform X3"/>
    <property type="match status" value="1"/>
</dbReference>
<feature type="DNA-binding region" description="HMG box" evidence="11">
    <location>
        <begin position="1598"/>
        <end position="1666"/>
    </location>
</feature>
<feature type="region of interest" description="Disordered" evidence="12">
    <location>
        <begin position="1652"/>
        <end position="1684"/>
    </location>
</feature>
<evidence type="ECO:0000256" key="2">
    <source>
        <dbReference type="ARBA" id="ARBA00022737"/>
    </source>
</evidence>
<evidence type="ECO:0000256" key="9">
    <source>
        <dbReference type="ARBA" id="ARBA00069785"/>
    </source>
</evidence>
<dbReference type="SUPFAM" id="SSF47370">
    <property type="entry name" value="Bromodomain"/>
    <property type="match status" value="6"/>
</dbReference>
<dbReference type="InterPro" id="IPR036427">
    <property type="entry name" value="Bromodomain-like_sf"/>
</dbReference>
<dbReference type="CDD" id="cd05526">
    <property type="entry name" value="Bromo_polybromo_VI"/>
    <property type="match status" value="1"/>
</dbReference>
<keyword evidence="7" id="KW-0804">Transcription</keyword>
<dbReference type="CDD" id="cd04717">
    <property type="entry name" value="BAH_polybromo"/>
    <property type="match status" value="2"/>
</dbReference>
<dbReference type="InterPro" id="IPR001487">
    <property type="entry name" value="Bromodomain"/>
</dbReference>
<dbReference type="Gene3D" id="1.20.920.10">
    <property type="entry name" value="Bromodomain-like"/>
    <property type="match status" value="6"/>
</dbReference>
<evidence type="ECO:0000259" key="14">
    <source>
        <dbReference type="PROSITE" id="PS50118"/>
    </source>
</evidence>
<keyword evidence="5 10" id="KW-0103">Bromodomain</keyword>
<feature type="compositionally biased region" description="Gly residues" evidence="12">
    <location>
        <begin position="470"/>
        <end position="482"/>
    </location>
</feature>
<evidence type="ECO:0000256" key="4">
    <source>
        <dbReference type="ARBA" id="ARBA00023015"/>
    </source>
</evidence>
<dbReference type="InterPro" id="IPR037968">
    <property type="entry name" value="PBRM1_BD5"/>
</dbReference>
<dbReference type="GO" id="GO:0006368">
    <property type="term" value="P:transcription elongation by RNA polymerase II"/>
    <property type="evidence" value="ECO:0007669"/>
    <property type="project" value="TreeGrafter"/>
</dbReference>
<dbReference type="Pfam" id="PF00505">
    <property type="entry name" value="HMG_box"/>
    <property type="match status" value="1"/>
</dbReference>
<organism evidence="16 17">
    <name type="scientific">Petromyzon marinus</name>
    <name type="common">Sea lamprey</name>
    <dbReference type="NCBI Taxonomy" id="7757"/>
    <lineage>
        <taxon>Eukaryota</taxon>
        <taxon>Metazoa</taxon>
        <taxon>Chordata</taxon>
        <taxon>Craniata</taxon>
        <taxon>Vertebrata</taxon>
        <taxon>Cyclostomata</taxon>
        <taxon>Hyperoartia</taxon>
        <taxon>Petromyzontiformes</taxon>
        <taxon>Petromyzontidae</taxon>
        <taxon>Petromyzon</taxon>
    </lineage>
</organism>
<feature type="domain" description="Bromo" evidence="13">
    <location>
        <begin position="677"/>
        <end position="747"/>
    </location>
</feature>
<feature type="domain" description="Bromo" evidence="13">
    <location>
        <begin position="512"/>
        <end position="582"/>
    </location>
</feature>
<feature type="domain" description="HMG box" evidence="14">
    <location>
        <begin position="1598"/>
        <end position="1666"/>
    </location>
</feature>
<evidence type="ECO:0000259" key="15">
    <source>
        <dbReference type="PROSITE" id="PS51038"/>
    </source>
</evidence>
<dbReference type="Proteomes" id="UP001318040">
    <property type="component" value="Chromosome 46"/>
</dbReference>
<keyword evidence="4" id="KW-0805">Transcription regulation</keyword>
<feature type="region of interest" description="Disordered" evidence="12">
    <location>
        <begin position="1"/>
        <end position="44"/>
    </location>
</feature>
<feature type="compositionally biased region" description="Low complexity" evidence="12">
    <location>
        <begin position="483"/>
        <end position="496"/>
    </location>
</feature>
<dbReference type="FunFam" id="1.20.920.10:FF:000015">
    <property type="entry name" value="protein polybromo-1 isoform X3"/>
    <property type="match status" value="1"/>
</dbReference>
<feature type="region of interest" description="Disordered" evidence="12">
    <location>
        <begin position="173"/>
        <end position="249"/>
    </location>
</feature>